<dbReference type="InterPro" id="IPR050472">
    <property type="entry name" value="Anth_synth/Amidotransfase"/>
</dbReference>
<dbReference type="InterPro" id="IPR002474">
    <property type="entry name" value="CarbamoylP_synth_ssu_N"/>
</dbReference>
<dbReference type="GO" id="GO:0005524">
    <property type="term" value="F:ATP binding"/>
    <property type="evidence" value="ECO:0007669"/>
    <property type="project" value="UniProtKB-UniRule"/>
</dbReference>
<dbReference type="Gene3D" id="3.40.50.880">
    <property type="match status" value="1"/>
</dbReference>
<dbReference type="EC" id="6.3.5.5" evidence="11"/>
<evidence type="ECO:0000256" key="11">
    <source>
        <dbReference type="HAMAP-Rule" id="MF_01209"/>
    </source>
</evidence>
<comment type="function">
    <text evidence="11">Small subunit of the glutamine-dependent carbamoyl phosphate synthetase (CPSase). CPSase catalyzes the formation of carbamoyl phosphate from the ammonia moiety of glutamine, carbonate, and phosphate donated by ATP, constituting the first step of 2 biosynthetic pathways, one leading to arginine and/or urea and the other to pyrimidine nucleotides. The small subunit (glutamine amidotransferase) binds and cleaves glutamine to supply the large subunit with the substrate ammonia.</text>
</comment>
<dbReference type="GO" id="GO:0006207">
    <property type="term" value="P:'de novo' pyrimidine nucleobase biosynthetic process"/>
    <property type="evidence" value="ECO:0007669"/>
    <property type="project" value="InterPro"/>
</dbReference>
<evidence type="ECO:0000256" key="7">
    <source>
        <dbReference type="ARBA" id="ARBA00022962"/>
    </source>
</evidence>
<comment type="pathway">
    <text evidence="2 11">Amino-acid biosynthesis; L-arginine biosynthesis; carbamoyl phosphate from bicarbonate: step 1/1.</text>
</comment>
<dbReference type="NCBIfam" id="TIGR01368">
    <property type="entry name" value="CPSaseIIsmall"/>
    <property type="match status" value="1"/>
</dbReference>
<dbReference type="InterPro" id="IPR029062">
    <property type="entry name" value="Class_I_gatase-like"/>
</dbReference>
<dbReference type="AlphaFoldDB" id="A0A7V5LZA1"/>
<comment type="catalytic activity">
    <reaction evidence="9 11">
        <text>hydrogencarbonate + L-glutamine + 2 ATP + H2O = carbamoyl phosphate + L-glutamate + 2 ADP + phosphate + 2 H(+)</text>
        <dbReference type="Rhea" id="RHEA:18633"/>
        <dbReference type="ChEBI" id="CHEBI:15377"/>
        <dbReference type="ChEBI" id="CHEBI:15378"/>
        <dbReference type="ChEBI" id="CHEBI:17544"/>
        <dbReference type="ChEBI" id="CHEBI:29985"/>
        <dbReference type="ChEBI" id="CHEBI:30616"/>
        <dbReference type="ChEBI" id="CHEBI:43474"/>
        <dbReference type="ChEBI" id="CHEBI:58228"/>
        <dbReference type="ChEBI" id="CHEBI:58359"/>
        <dbReference type="ChEBI" id="CHEBI:456216"/>
        <dbReference type="EC" id="6.3.5.5"/>
    </reaction>
</comment>
<sequence>MRKNRKKALLVLEDGKFFEGYSFGAEGEATGEVVFNTSMMGYQEILTDPSYKGQIVTMTYPLIGNYGANDEDFESTKPWVEGFVVREYSKIHSNWRAKKSLDEFLKKHNIVGIEEVDTRALTKHIRLQGAMKGIISTLSDDIKTLTEKAKRSPGVVGQDLVKDVSCKKRWWWKKEGRYKVIVVDCGVKFNILREISRFDCKVKVVPAKTSYQEILDLKPDGVIFSNGPGDPAAIPYVVETAKNLIGKVPLFGICLGHQVLGQALGGKTYKLKFGHHGGNHPVKDVKTGKVAITAQNHGFCVDIASLPDEVEITHINLYDNTLEGIRHKKLPLFSVQFHPEASPGPHDAAYLFEEFFELIKRGN</sequence>
<evidence type="ECO:0000256" key="4">
    <source>
        <dbReference type="ARBA" id="ARBA00022598"/>
    </source>
</evidence>
<feature type="binding site" evidence="11">
    <location>
        <position position="227"/>
    </location>
    <ligand>
        <name>L-glutamine</name>
        <dbReference type="ChEBI" id="CHEBI:58359"/>
    </ligand>
</feature>
<evidence type="ECO:0000256" key="1">
    <source>
        <dbReference type="ARBA" id="ARBA00004812"/>
    </source>
</evidence>
<gene>
    <name evidence="11 13" type="primary">carA</name>
    <name evidence="13" type="ORF">ENL39_05125</name>
</gene>
<feature type="active site" evidence="11">
    <location>
        <position position="340"/>
    </location>
</feature>
<evidence type="ECO:0000256" key="3">
    <source>
        <dbReference type="ARBA" id="ARBA00007800"/>
    </source>
</evidence>
<keyword evidence="11" id="KW-0028">Amino-acid biosynthesis</keyword>
<dbReference type="UniPathway" id="UPA00070">
    <property type="reaction ID" value="UER00115"/>
</dbReference>
<feature type="active site" description="Nucleophile" evidence="11">
    <location>
        <position position="254"/>
    </location>
</feature>
<feature type="binding site" evidence="11">
    <location>
        <position position="255"/>
    </location>
    <ligand>
        <name>L-glutamine</name>
        <dbReference type="ChEBI" id="CHEBI:58359"/>
    </ligand>
</feature>
<dbReference type="Pfam" id="PF00988">
    <property type="entry name" value="CPSase_sm_chain"/>
    <property type="match status" value="1"/>
</dbReference>
<keyword evidence="5 11" id="KW-0547">Nucleotide-binding</keyword>
<feature type="binding site" evidence="11">
    <location>
        <position position="299"/>
    </location>
    <ligand>
        <name>L-glutamine</name>
        <dbReference type="ChEBI" id="CHEBI:58359"/>
    </ligand>
</feature>
<dbReference type="GO" id="GO:0044205">
    <property type="term" value="P:'de novo' UMP biosynthetic process"/>
    <property type="evidence" value="ECO:0007669"/>
    <property type="project" value="UniProtKB-UniRule"/>
</dbReference>
<dbReference type="EMBL" id="DRTT01000141">
    <property type="protein sequence ID" value="HHF98851.1"/>
    <property type="molecule type" value="Genomic_DNA"/>
</dbReference>
<dbReference type="SMART" id="SM01097">
    <property type="entry name" value="CPSase_sm_chain"/>
    <property type="match status" value="1"/>
</dbReference>
<evidence type="ECO:0000256" key="8">
    <source>
        <dbReference type="ARBA" id="ARBA00022975"/>
    </source>
</evidence>
<comment type="subunit">
    <text evidence="11">Composed of two chains; the small (or glutamine) chain promotes the hydrolysis of glutamine to ammonia, which is used by the large (or ammonia) chain to synthesize carbamoyl phosphate. Tetramer of heterodimers (alpha,beta)4.</text>
</comment>
<feature type="binding site" evidence="11">
    <location>
        <position position="296"/>
    </location>
    <ligand>
        <name>L-glutamine</name>
        <dbReference type="ChEBI" id="CHEBI:58359"/>
    </ligand>
</feature>
<feature type="region of interest" description="CPSase" evidence="11">
    <location>
        <begin position="1"/>
        <end position="178"/>
    </location>
</feature>
<dbReference type="GO" id="GO:0006526">
    <property type="term" value="P:L-arginine biosynthetic process"/>
    <property type="evidence" value="ECO:0007669"/>
    <property type="project" value="UniProtKB-UniRule"/>
</dbReference>
<dbReference type="InterPro" id="IPR017926">
    <property type="entry name" value="GATASE"/>
</dbReference>
<protein>
    <recommendedName>
        <fullName evidence="11">Carbamoyl phosphate synthase small chain</fullName>
        <ecNumber evidence="11">6.3.5.5</ecNumber>
    </recommendedName>
    <alternativeName>
        <fullName evidence="11">Carbamoyl phosphate synthetase glutamine chain</fullName>
    </alternativeName>
</protein>
<dbReference type="InterPro" id="IPR036480">
    <property type="entry name" value="CarbP_synth_ssu_N_sf"/>
</dbReference>
<keyword evidence="4 11" id="KW-0436">Ligase</keyword>
<dbReference type="UniPathway" id="UPA00068">
    <property type="reaction ID" value="UER00171"/>
</dbReference>
<dbReference type="InterPro" id="IPR035686">
    <property type="entry name" value="CPSase_GATase1"/>
</dbReference>
<feature type="domain" description="Carbamoyl-phosphate synthase small subunit N-terminal" evidence="12">
    <location>
        <begin position="6"/>
        <end position="136"/>
    </location>
</feature>
<keyword evidence="7 11" id="KW-0315">Glutamine amidotransferase</keyword>
<keyword evidence="6 11" id="KW-0067">ATP-binding</keyword>
<dbReference type="CDD" id="cd01744">
    <property type="entry name" value="GATase1_CPSase"/>
    <property type="match status" value="1"/>
</dbReference>
<proteinExistence type="inferred from homology"/>
<dbReference type="FunFam" id="3.50.30.20:FF:000001">
    <property type="entry name" value="Carbamoyl-phosphate synthase small chain"/>
    <property type="match status" value="1"/>
</dbReference>
<evidence type="ECO:0000256" key="6">
    <source>
        <dbReference type="ARBA" id="ARBA00022840"/>
    </source>
</evidence>
<dbReference type="HAMAP" id="MF_01209">
    <property type="entry name" value="CPSase_S_chain"/>
    <property type="match status" value="1"/>
</dbReference>
<organism evidence="13">
    <name type="scientific">Aerophobetes bacterium</name>
    <dbReference type="NCBI Taxonomy" id="2030807"/>
    <lineage>
        <taxon>Bacteria</taxon>
        <taxon>Candidatus Aerophobota</taxon>
    </lineage>
</organism>
<dbReference type="PRINTS" id="PR00096">
    <property type="entry name" value="GATASE"/>
</dbReference>
<evidence type="ECO:0000256" key="5">
    <source>
        <dbReference type="ARBA" id="ARBA00022741"/>
    </source>
</evidence>
<dbReference type="PRINTS" id="PR00099">
    <property type="entry name" value="CPSGATASE"/>
</dbReference>
<feature type="active site" evidence="11">
    <location>
        <position position="338"/>
    </location>
</feature>
<evidence type="ECO:0000256" key="10">
    <source>
        <dbReference type="ARBA" id="ARBA00049285"/>
    </source>
</evidence>
<feature type="binding site" evidence="11">
    <location>
        <position position="229"/>
    </location>
    <ligand>
        <name>L-glutamine</name>
        <dbReference type="ChEBI" id="CHEBI:58359"/>
    </ligand>
</feature>
<dbReference type="Pfam" id="PF00117">
    <property type="entry name" value="GATase"/>
    <property type="match status" value="1"/>
</dbReference>
<dbReference type="Proteomes" id="UP000886070">
    <property type="component" value="Unassembled WGS sequence"/>
</dbReference>
<keyword evidence="11" id="KW-0055">Arginine biosynthesis</keyword>
<comment type="similarity">
    <text evidence="3 11">Belongs to the CarA family.</text>
</comment>
<dbReference type="GO" id="GO:0006541">
    <property type="term" value="P:glutamine metabolic process"/>
    <property type="evidence" value="ECO:0007669"/>
    <property type="project" value="InterPro"/>
</dbReference>
<feature type="binding site" evidence="11">
    <location>
        <position position="258"/>
    </location>
    <ligand>
        <name>L-glutamine</name>
        <dbReference type="ChEBI" id="CHEBI:58359"/>
    </ligand>
</feature>
<dbReference type="NCBIfam" id="NF009475">
    <property type="entry name" value="PRK12838.1"/>
    <property type="match status" value="1"/>
</dbReference>
<keyword evidence="8 11" id="KW-0665">Pyrimidine biosynthesis</keyword>
<dbReference type="SUPFAM" id="SSF52317">
    <property type="entry name" value="Class I glutamine amidotransferase-like"/>
    <property type="match status" value="1"/>
</dbReference>
<reference evidence="13" key="1">
    <citation type="journal article" date="2020" name="mSystems">
        <title>Genome- and Community-Level Interaction Insights into Carbon Utilization and Element Cycling Functions of Hydrothermarchaeota in Hydrothermal Sediment.</title>
        <authorList>
            <person name="Zhou Z."/>
            <person name="Liu Y."/>
            <person name="Xu W."/>
            <person name="Pan J."/>
            <person name="Luo Z.H."/>
            <person name="Li M."/>
        </authorList>
    </citation>
    <scope>NUCLEOTIDE SEQUENCE [LARGE SCALE GENOMIC DNA]</scope>
    <source>
        <strain evidence="13">HyVt-92</strain>
    </source>
</reference>
<feature type="binding site" evidence="11">
    <location>
        <position position="298"/>
    </location>
    <ligand>
        <name>L-glutamine</name>
        <dbReference type="ChEBI" id="CHEBI:58359"/>
    </ligand>
</feature>
<evidence type="ECO:0000259" key="12">
    <source>
        <dbReference type="SMART" id="SM01097"/>
    </source>
</evidence>
<dbReference type="PANTHER" id="PTHR43418">
    <property type="entry name" value="MULTIFUNCTIONAL TRYPTOPHAN BIOSYNTHESIS PROTEIN-RELATED"/>
    <property type="match status" value="1"/>
</dbReference>
<comment type="pathway">
    <text evidence="1 11">Pyrimidine metabolism; UMP biosynthesis via de novo pathway; (S)-dihydroorotate from bicarbonate: step 1/3.</text>
</comment>
<dbReference type="PROSITE" id="PS51273">
    <property type="entry name" value="GATASE_TYPE_1"/>
    <property type="match status" value="1"/>
</dbReference>
<comment type="caution">
    <text evidence="13">The sequence shown here is derived from an EMBL/GenBank/DDBJ whole genome shotgun (WGS) entry which is preliminary data.</text>
</comment>
<dbReference type="InterPro" id="IPR006274">
    <property type="entry name" value="CarbamoylP_synth_ssu"/>
</dbReference>
<evidence type="ECO:0000256" key="9">
    <source>
        <dbReference type="ARBA" id="ARBA00048816"/>
    </source>
</evidence>
<dbReference type="Gene3D" id="3.50.30.20">
    <property type="entry name" value="Carbamoyl-phosphate synthase small subunit, N-terminal domain"/>
    <property type="match status" value="1"/>
</dbReference>
<evidence type="ECO:0000313" key="13">
    <source>
        <dbReference type="EMBL" id="HHF98851.1"/>
    </source>
</evidence>
<evidence type="ECO:0000256" key="2">
    <source>
        <dbReference type="ARBA" id="ARBA00005077"/>
    </source>
</evidence>
<dbReference type="SUPFAM" id="SSF52021">
    <property type="entry name" value="Carbamoyl phosphate synthetase, small subunit N-terminal domain"/>
    <property type="match status" value="1"/>
</dbReference>
<dbReference type="GO" id="GO:0004088">
    <property type="term" value="F:carbamoyl-phosphate synthase (glutamine-hydrolyzing) activity"/>
    <property type="evidence" value="ECO:0007669"/>
    <property type="project" value="UniProtKB-UniRule"/>
</dbReference>
<name>A0A7V5LZA1_UNCAE</name>
<accession>A0A7V5LZA1</accession>
<feature type="binding site" evidence="11">
    <location>
        <position position="50"/>
    </location>
    <ligand>
        <name>L-glutamine</name>
        <dbReference type="ChEBI" id="CHEBI:58359"/>
    </ligand>
</feature>
<comment type="catalytic activity">
    <reaction evidence="10 11">
        <text>L-glutamine + H2O = L-glutamate + NH4(+)</text>
        <dbReference type="Rhea" id="RHEA:15889"/>
        <dbReference type="ChEBI" id="CHEBI:15377"/>
        <dbReference type="ChEBI" id="CHEBI:28938"/>
        <dbReference type="ChEBI" id="CHEBI:29985"/>
        <dbReference type="ChEBI" id="CHEBI:58359"/>
    </reaction>
</comment>
<dbReference type="PANTHER" id="PTHR43418:SF7">
    <property type="entry name" value="CARBAMOYL-PHOSPHATE SYNTHASE SMALL CHAIN"/>
    <property type="match status" value="1"/>
</dbReference>
<dbReference type="PRINTS" id="PR00097">
    <property type="entry name" value="ANTSNTHASEII"/>
</dbReference>